<dbReference type="PANTHER" id="PTHR33678:SF1">
    <property type="entry name" value="BLL1576 PROTEIN"/>
    <property type="match status" value="1"/>
</dbReference>
<organism evidence="4">
    <name type="scientific">bioreactor metagenome</name>
    <dbReference type="NCBI Taxonomy" id="1076179"/>
    <lineage>
        <taxon>unclassified sequences</taxon>
        <taxon>metagenomes</taxon>
        <taxon>ecological metagenomes</taxon>
    </lineage>
</organism>
<dbReference type="NCBIfam" id="NF033517">
    <property type="entry name" value="transpos_IS66"/>
    <property type="match status" value="1"/>
</dbReference>
<gene>
    <name evidence="4" type="ORF">SDC9_57309</name>
</gene>
<protein>
    <submittedName>
        <fullName evidence="4">IS66 family transposase ISBvu3</fullName>
    </submittedName>
</protein>
<dbReference type="Pfam" id="PF03050">
    <property type="entry name" value="DDE_Tnp_IS66"/>
    <property type="match status" value="1"/>
</dbReference>
<evidence type="ECO:0000259" key="3">
    <source>
        <dbReference type="Pfam" id="PF13817"/>
    </source>
</evidence>
<name>A0A644X542_9ZZZZ</name>
<dbReference type="Pfam" id="PF13817">
    <property type="entry name" value="DDE_Tnp_IS66_C"/>
    <property type="match status" value="1"/>
</dbReference>
<dbReference type="PANTHER" id="PTHR33678">
    <property type="entry name" value="BLL1576 PROTEIN"/>
    <property type="match status" value="1"/>
</dbReference>
<proteinExistence type="predicted"/>
<dbReference type="AlphaFoldDB" id="A0A644X542"/>
<comment type="caution">
    <text evidence="4">The sequence shown here is derived from an EMBL/GenBank/DDBJ whole genome shotgun (WGS) entry which is preliminary data.</text>
</comment>
<dbReference type="InterPro" id="IPR004291">
    <property type="entry name" value="Transposase_IS66_central"/>
</dbReference>
<keyword evidence="1" id="KW-0175">Coiled coil</keyword>
<dbReference type="InterPro" id="IPR039552">
    <property type="entry name" value="IS66_C"/>
</dbReference>
<reference evidence="4" key="1">
    <citation type="submission" date="2019-08" db="EMBL/GenBank/DDBJ databases">
        <authorList>
            <person name="Kucharzyk K."/>
            <person name="Murdoch R.W."/>
            <person name="Higgins S."/>
            <person name="Loffler F."/>
        </authorList>
    </citation>
    <scope>NUCLEOTIDE SEQUENCE</scope>
</reference>
<accession>A0A644X542</accession>
<feature type="domain" description="Transposase IS66 C-terminal" evidence="3">
    <location>
        <begin position="478"/>
        <end position="514"/>
    </location>
</feature>
<feature type="domain" description="Transposase IS66 central" evidence="2">
    <location>
        <begin position="181"/>
        <end position="470"/>
    </location>
</feature>
<dbReference type="EMBL" id="VSSQ01001767">
    <property type="protein sequence ID" value="MPM10971.1"/>
    <property type="molecule type" value="Genomic_DNA"/>
</dbReference>
<evidence type="ECO:0000259" key="2">
    <source>
        <dbReference type="Pfam" id="PF03050"/>
    </source>
</evidence>
<evidence type="ECO:0000313" key="4">
    <source>
        <dbReference type="EMBL" id="MPM10971.1"/>
    </source>
</evidence>
<feature type="coiled-coil region" evidence="1">
    <location>
        <begin position="7"/>
        <end position="66"/>
    </location>
</feature>
<evidence type="ECO:0000256" key="1">
    <source>
        <dbReference type="SAM" id="Coils"/>
    </source>
</evidence>
<dbReference type="InterPro" id="IPR052344">
    <property type="entry name" value="Transposase-related"/>
</dbReference>
<sequence>MNDRDLILQLTTLLSSKEEQIASLSRQIELLNQTLNDNQKETNRIVSQLTNEIKKLTKQLYGSKSEKSSSLKLKPSARAATASTLEEVGGQQVLTTEQLPIVEKAKQTKPPRRVYSGLEERVIILEPLEDTTGARVVREEEVIRYSYVQAKVVKIIYKRIIYGNGDKMFYAPFPSYLTERCLADNSLLAAIIANKYGYHIPIQRQLEIFKNIGIDWSKSTVNSWIARVTQILGPLFEELEKQVLKSPYLNIDETTIPILIKGESVTKKGYIWGVISPKDKLVTFRYDQGSRSRKVLDDILEGYTGVIQSDGYAVYKDVGRGINRRKVRRIACLAHIRRKFIESMPVDPRAKEGLDFITRLYAIEKECYNPDQPPDKHMTELQIKQYRLTYSVPVLKEFYRWLQRYSRDESVLPKSPFGKAVSYTFNEYPFLINYLRNGAYRIDNNAIERMNRAPVLGRKNYLFCGEHASGDRTAKIYSLIESCKLNKTDPIAYLQDVLGRVMDHNHLKLYELLPNNWKPLEYNQN</sequence>